<evidence type="ECO:0000256" key="2">
    <source>
        <dbReference type="ARBA" id="ARBA00022475"/>
    </source>
</evidence>
<dbReference type="GO" id="GO:0005886">
    <property type="term" value="C:plasma membrane"/>
    <property type="evidence" value="ECO:0007669"/>
    <property type="project" value="UniProtKB-SubCell"/>
</dbReference>
<proteinExistence type="inferred from homology"/>
<feature type="binding site" evidence="12">
    <location>
        <position position="79"/>
    </location>
    <ligand>
        <name>Na(+)</name>
        <dbReference type="ChEBI" id="CHEBI:29101"/>
        <note>structural</note>
    </ligand>
</feature>
<comment type="catalytic activity">
    <reaction evidence="11">
        <text>fluoride(in) = fluoride(out)</text>
        <dbReference type="Rhea" id="RHEA:76159"/>
        <dbReference type="ChEBI" id="CHEBI:17051"/>
    </reaction>
    <physiologicalReaction direction="left-to-right" evidence="11">
        <dbReference type="Rhea" id="RHEA:76160"/>
    </physiologicalReaction>
</comment>
<keyword evidence="12" id="KW-0813">Transport</keyword>
<comment type="subcellular location">
    <subcellularLocation>
        <location evidence="1 12">Cell membrane</location>
        <topology evidence="1 12">Multi-pass membrane protein</topology>
    </subcellularLocation>
</comment>
<dbReference type="PANTHER" id="PTHR28259">
    <property type="entry name" value="FLUORIDE EXPORT PROTEIN 1-RELATED"/>
    <property type="match status" value="1"/>
</dbReference>
<dbReference type="InterPro" id="IPR003691">
    <property type="entry name" value="FluC"/>
</dbReference>
<evidence type="ECO:0000256" key="12">
    <source>
        <dbReference type="HAMAP-Rule" id="MF_00454"/>
    </source>
</evidence>
<keyword evidence="4 12" id="KW-0812">Transmembrane</keyword>
<dbReference type="EMBL" id="CP014544">
    <property type="protein sequence ID" value="AMO68316.1"/>
    <property type="molecule type" value="Genomic_DNA"/>
</dbReference>
<dbReference type="GO" id="GO:0140114">
    <property type="term" value="P:cellular detoxification of fluoride"/>
    <property type="evidence" value="ECO:0007669"/>
    <property type="project" value="UniProtKB-UniRule"/>
</dbReference>
<keyword evidence="12" id="KW-0479">Metal-binding</keyword>
<evidence type="ECO:0000256" key="3">
    <source>
        <dbReference type="ARBA" id="ARBA00022519"/>
    </source>
</evidence>
<keyword evidence="5 12" id="KW-1133">Transmembrane helix</keyword>
<comment type="function">
    <text evidence="12">Fluoride-specific ion channel. Important for reducing fluoride concentration in the cell, thus reducing its toxicity.</text>
</comment>
<keyword evidence="2 12" id="KW-1003">Cell membrane</keyword>
<evidence type="ECO:0000313" key="13">
    <source>
        <dbReference type="EMBL" id="AMO68316.1"/>
    </source>
</evidence>
<name>A0A127M583_9GAMM</name>
<evidence type="ECO:0000313" key="14">
    <source>
        <dbReference type="Proteomes" id="UP000074119"/>
    </source>
</evidence>
<comment type="similarity">
    <text evidence="10 12">Belongs to the fluoride channel Fluc/FEX (TC 1.A.43) family.</text>
</comment>
<organism evidence="13 14">
    <name type="scientific">Zhongshania aliphaticivorans</name>
    <dbReference type="NCBI Taxonomy" id="1470434"/>
    <lineage>
        <taxon>Bacteria</taxon>
        <taxon>Pseudomonadati</taxon>
        <taxon>Pseudomonadota</taxon>
        <taxon>Gammaproteobacteria</taxon>
        <taxon>Cellvibrionales</taxon>
        <taxon>Spongiibacteraceae</taxon>
        <taxon>Zhongshania</taxon>
    </lineage>
</organism>
<dbReference type="Proteomes" id="UP000074119">
    <property type="component" value="Chromosome"/>
</dbReference>
<dbReference type="PANTHER" id="PTHR28259:SF1">
    <property type="entry name" value="FLUORIDE EXPORT PROTEIN 1-RELATED"/>
    <property type="match status" value="1"/>
</dbReference>
<evidence type="ECO:0000256" key="9">
    <source>
        <dbReference type="ARBA" id="ARBA00023303"/>
    </source>
</evidence>
<feature type="transmembrane region" description="Helical" evidence="12">
    <location>
        <begin position="32"/>
        <end position="56"/>
    </location>
</feature>
<sequence>MQIYLLIALGGASGALSRYGVGRIVSHCLAQAYWPLGTFAVNFIGSFVIGAVYVLITEKSALHADWRYVLIVGFLGAFTTFSTFSLESVALLEAGKVILALAYMLSTVISCVLACWLGIVFLRAI</sequence>
<dbReference type="HAMAP" id="MF_00454">
    <property type="entry name" value="FluC"/>
    <property type="match status" value="1"/>
</dbReference>
<evidence type="ECO:0000256" key="1">
    <source>
        <dbReference type="ARBA" id="ARBA00004651"/>
    </source>
</evidence>
<evidence type="ECO:0000256" key="10">
    <source>
        <dbReference type="ARBA" id="ARBA00035120"/>
    </source>
</evidence>
<reference evidence="13 14" key="1">
    <citation type="submission" date="2015-12" db="EMBL/GenBank/DDBJ databases">
        <authorList>
            <person name="Shamseldin A."/>
            <person name="Moawad H."/>
            <person name="Abd El-Rahim W.M."/>
            <person name="Sadowsky M.J."/>
        </authorList>
    </citation>
    <scope>NUCLEOTIDE SEQUENCE [LARGE SCALE GENOMIC DNA]</scope>
    <source>
        <strain evidence="13 14">SM2</strain>
    </source>
</reference>
<dbReference type="KEGG" id="zal:AZF00_08365"/>
<dbReference type="Pfam" id="PF02537">
    <property type="entry name" value="CRCB"/>
    <property type="match status" value="1"/>
</dbReference>
<protein>
    <recommendedName>
        <fullName evidence="12">Fluoride-specific ion channel FluC</fullName>
    </recommendedName>
</protein>
<comment type="activity regulation">
    <text evidence="12">Na(+) is not transported, but it plays an essential structural role and its presence is essential for fluoride channel function.</text>
</comment>
<gene>
    <name evidence="12" type="primary">fluC</name>
    <name evidence="12" type="synonym">crcB</name>
    <name evidence="13" type="ORF">AZF00_08365</name>
</gene>
<evidence type="ECO:0000256" key="4">
    <source>
        <dbReference type="ARBA" id="ARBA00022692"/>
    </source>
</evidence>
<dbReference type="GO" id="GO:0062054">
    <property type="term" value="F:fluoride channel activity"/>
    <property type="evidence" value="ECO:0007669"/>
    <property type="project" value="UniProtKB-UniRule"/>
</dbReference>
<evidence type="ECO:0000256" key="7">
    <source>
        <dbReference type="ARBA" id="ARBA00023065"/>
    </source>
</evidence>
<keyword evidence="3" id="KW-0997">Cell inner membrane</keyword>
<feature type="binding site" evidence="12">
    <location>
        <position position="76"/>
    </location>
    <ligand>
        <name>Na(+)</name>
        <dbReference type="ChEBI" id="CHEBI:29101"/>
        <note>structural</note>
    </ligand>
</feature>
<feature type="transmembrane region" description="Helical" evidence="12">
    <location>
        <begin position="68"/>
        <end position="86"/>
    </location>
</feature>
<dbReference type="GO" id="GO:0046872">
    <property type="term" value="F:metal ion binding"/>
    <property type="evidence" value="ECO:0007669"/>
    <property type="project" value="UniProtKB-KW"/>
</dbReference>
<evidence type="ECO:0000256" key="8">
    <source>
        <dbReference type="ARBA" id="ARBA00023136"/>
    </source>
</evidence>
<keyword evidence="9 12" id="KW-0407">Ion channel</keyword>
<evidence type="ECO:0000256" key="5">
    <source>
        <dbReference type="ARBA" id="ARBA00022989"/>
    </source>
</evidence>
<evidence type="ECO:0000256" key="6">
    <source>
        <dbReference type="ARBA" id="ARBA00023053"/>
    </source>
</evidence>
<evidence type="ECO:0000256" key="11">
    <source>
        <dbReference type="ARBA" id="ARBA00035585"/>
    </source>
</evidence>
<feature type="transmembrane region" description="Helical" evidence="12">
    <location>
        <begin position="98"/>
        <end position="122"/>
    </location>
</feature>
<keyword evidence="7 12" id="KW-0406">Ion transport</keyword>
<dbReference type="AlphaFoldDB" id="A0A127M583"/>
<keyword evidence="8 12" id="KW-0472">Membrane</keyword>
<dbReference type="NCBIfam" id="TIGR00494">
    <property type="entry name" value="crcB"/>
    <property type="match status" value="1"/>
</dbReference>
<dbReference type="STRING" id="1470434.AZF00_08365"/>
<dbReference type="RefSeq" id="WP_008247849.1">
    <property type="nucleotide sequence ID" value="NZ_CP014544.1"/>
</dbReference>
<keyword evidence="6 12" id="KW-0915">Sodium</keyword>
<accession>A0A127M583</accession>